<evidence type="ECO:0000313" key="2">
    <source>
        <dbReference type="EMBL" id="ADV67435.1"/>
    </source>
</evidence>
<accession>E8U8P6</accession>
<feature type="chain" id="PRO_5003231764" description="Lipoprotein" evidence="1">
    <location>
        <begin position="20"/>
        <end position="204"/>
    </location>
</feature>
<reference evidence="3" key="2">
    <citation type="submission" date="2011-01" db="EMBL/GenBank/DDBJ databases">
        <title>The complete genome of Deinococcus maricopensis DSM 21211.</title>
        <authorList>
            <consortium name="US DOE Joint Genome Institute (JGI-PGF)"/>
            <person name="Lucas S."/>
            <person name="Copeland A."/>
            <person name="Lapidus A."/>
            <person name="Goodwin L."/>
            <person name="Pitluck S."/>
            <person name="Kyrpides N."/>
            <person name="Mavromatis K."/>
            <person name="Pagani I."/>
            <person name="Ivanova N."/>
            <person name="Ovchinnikova G."/>
            <person name="Zeytun A."/>
            <person name="Detter J.C."/>
            <person name="Han C."/>
            <person name="Land M."/>
            <person name="Hauser L."/>
            <person name="Markowitz V."/>
            <person name="Cheng J.-F."/>
            <person name="Hugenholtz P."/>
            <person name="Woyke T."/>
            <person name="Wu D."/>
            <person name="Pukall R."/>
            <person name="Gehrich-Schroeter G."/>
            <person name="Brambilla E."/>
            <person name="Klenk H.-P."/>
            <person name="Eisen J.A."/>
        </authorList>
    </citation>
    <scope>NUCLEOTIDE SEQUENCE [LARGE SCALE GENOMIC DNA]</scope>
    <source>
        <strain evidence="3">DSM 21211 / LMG 22137 / NRRL B-23946 / LB-34</strain>
    </source>
</reference>
<dbReference type="AlphaFoldDB" id="E8U8P6"/>
<dbReference type="KEGG" id="dmr:Deima_1787"/>
<name>E8U8P6_DEIML</name>
<dbReference type="OrthoDB" id="63561at2"/>
<evidence type="ECO:0000256" key="1">
    <source>
        <dbReference type="SAM" id="SignalP"/>
    </source>
</evidence>
<dbReference type="RefSeq" id="WP_013556940.1">
    <property type="nucleotide sequence ID" value="NC_014958.1"/>
</dbReference>
<proteinExistence type="predicted"/>
<dbReference type="Proteomes" id="UP000008635">
    <property type="component" value="Chromosome"/>
</dbReference>
<dbReference type="STRING" id="709986.Deima_1787"/>
<reference evidence="2 3" key="1">
    <citation type="journal article" date="2011" name="Stand. Genomic Sci.">
        <title>Complete genome sequence of Deinococcus maricopensis type strain (LB-34).</title>
        <authorList>
            <person name="Pukall R."/>
            <person name="Zeytun A."/>
            <person name="Lucas S."/>
            <person name="Lapidus A."/>
            <person name="Hammon N."/>
            <person name="Deshpande S."/>
            <person name="Nolan M."/>
            <person name="Cheng J.F."/>
            <person name="Pitluck S."/>
            <person name="Liolios K."/>
            <person name="Pagani I."/>
            <person name="Mikhailova N."/>
            <person name="Ivanova N."/>
            <person name="Mavromatis K."/>
            <person name="Pati A."/>
            <person name="Tapia R."/>
            <person name="Han C."/>
            <person name="Goodwin L."/>
            <person name="Chen A."/>
            <person name="Palaniappan K."/>
            <person name="Land M."/>
            <person name="Hauser L."/>
            <person name="Chang Y.J."/>
            <person name="Jeffries C.D."/>
            <person name="Brambilla E.M."/>
            <person name="Rohde M."/>
            <person name="Goker M."/>
            <person name="Detter J.C."/>
            <person name="Woyke T."/>
            <person name="Bristow J."/>
            <person name="Eisen J.A."/>
            <person name="Markowitz V."/>
            <person name="Hugenholtz P."/>
            <person name="Kyrpides N.C."/>
            <person name="Klenk H.P."/>
        </authorList>
    </citation>
    <scope>NUCLEOTIDE SEQUENCE [LARGE SCALE GENOMIC DNA]</scope>
    <source>
        <strain evidence="3">DSM 21211 / LMG 22137 / NRRL B-23946 / LB-34</strain>
    </source>
</reference>
<organism evidence="2 3">
    <name type="scientific">Deinococcus maricopensis (strain DSM 21211 / LMG 22137 / NRRL B-23946 / LB-34)</name>
    <dbReference type="NCBI Taxonomy" id="709986"/>
    <lineage>
        <taxon>Bacteria</taxon>
        <taxon>Thermotogati</taxon>
        <taxon>Deinococcota</taxon>
        <taxon>Deinococci</taxon>
        <taxon>Deinococcales</taxon>
        <taxon>Deinococcaceae</taxon>
        <taxon>Deinococcus</taxon>
    </lineage>
</organism>
<protein>
    <recommendedName>
        <fullName evidence="4">Lipoprotein</fullName>
    </recommendedName>
</protein>
<sequence precursor="true">MKRFLTVLTLTLLAPSASAVAILGHLSNAAVLPSLMGTDQDVYVWLTNMTQGRVVSRAALKDGTFLLNIPAALALPTRPLDVCSGVTVKPARVPVYQTETLVLYNRAHDRLLGPLVQADDPRTPTRIVRWMYSDVAATVQGRCTGLNTTYNLKLRKGWNGVMTVSTSGNFHVTNPDRNLPYWLLGDLKLDQASRTLPASFFRQP</sequence>
<dbReference type="HOGENOM" id="CLU_1341431_0_0_0"/>
<dbReference type="EMBL" id="CP002454">
    <property type="protein sequence ID" value="ADV67435.1"/>
    <property type="molecule type" value="Genomic_DNA"/>
</dbReference>
<evidence type="ECO:0008006" key="4">
    <source>
        <dbReference type="Google" id="ProtNLM"/>
    </source>
</evidence>
<keyword evidence="3" id="KW-1185">Reference proteome</keyword>
<evidence type="ECO:0000313" key="3">
    <source>
        <dbReference type="Proteomes" id="UP000008635"/>
    </source>
</evidence>
<keyword evidence="1" id="KW-0732">Signal</keyword>
<gene>
    <name evidence="2" type="ordered locus">Deima_1787</name>
</gene>
<feature type="signal peptide" evidence="1">
    <location>
        <begin position="1"/>
        <end position="19"/>
    </location>
</feature>